<sequence length="344" mass="37937">MNEVATQRAQSPLQQFKQDLKRMKTAGDMDMLPSNVSFDAFRNAAIVAVTDNPRILSCKPESIFKALRRLAAAGLVPDGQEAAIVPYGSDATALPMVRGLIKTARNSGEVVSLWSEVVYETETFTLRVDAGERVFDHDMDPFKREGNIVGAYAVAKLKDGTIEMEPMGRDEIEKRRRASANQRSADPTGVWKDWYPEMCRKTVIRALCKRLPVSSEDLRRVMIEHDEATFEPRDVTPQSEAVAGFAARARAAKEEAMAAKDPDEIVSPSDDLPSRDVNDDVSLLTPEEIGAAAPMDDGWNEGIEAFKAGTPEQECPFDLSDDREQAAAWTAGWRDARAAAEQSE</sequence>
<keyword evidence="3" id="KW-1185">Reference proteome</keyword>
<dbReference type="EMBL" id="BPFH01000001">
    <property type="protein sequence ID" value="GIT93774.1"/>
    <property type="molecule type" value="Genomic_DNA"/>
</dbReference>
<organism evidence="2 3">
    <name type="scientific">Jannaschia pagri</name>
    <dbReference type="NCBI Taxonomy" id="2829797"/>
    <lineage>
        <taxon>Bacteria</taxon>
        <taxon>Pseudomonadati</taxon>
        <taxon>Pseudomonadota</taxon>
        <taxon>Alphaproteobacteria</taxon>
        <taxon>Rhodobacterales</taxon>
        <taxon>Roseobacteraceae</taxon>
        <taxon>Jannaschia</taxon>
    </lineage>
</organism>
<accession>A0ABQ4NH77</accession>
<protein>
    <recommendedName>
        <fullName evidence="4">Recombination protein RecT</fullName>
    </recommendedName>
</protein>
<dbReference type="InterPro" id="IPR018330">
    <property type="entry name" value="RecT_fam"/>
</dbReference>
<feature type="region of interest" description="Disordered" evidence="1">
    <location>
        <begin position="256"/>
        <end position="276"/>
    </location>
</feature>
<dbReference type="NCBIfam" id="TIGR00616">
    <property type="entry name" value="rect"/>
    <property type="match status" value="1"/>
</dbReference>
<evidence type="ECO:0008006" key="4">
    <source>
        <dbReference type="Google" id="ProtNLM"/>
    </source>
</evidence>
<name>A0ABQ4NH77_9RHOB</name>
<evidence type="ECO:0000313" key="3">
    <source>
        <dbReference type="Proteomes" id="UP000786693"/>
    </source>
</evidence>
<dbReference type="Proteomes" id="UP000786693">
    <property type="component" value="Unassembled WGS sequence"/>
</dbReference>
<dbReference type="Pfam" id="PF03837">
    <property type="entry name" value="RecT"/>
    <property type="match status" value="1"/>
</dbReference>
<evidence type="ECO:0000313" key="2">
    <source>
        <dbReference type="EMBL" id="GIT93774.1"/>
    </source>
</evidence>
<proteinExistence type="predicted"/>
<comment type="caution">
    <text evidence="2">The sequence shown here is derived from an EMBL/GenBank/DDBJ whole genome shotgun (WGS) entry which is preliminary data.</text>
</comment>
<evidence type="ECO:0000256" key="1">
    <source>
        <dbReference type="SAM" id="MobiDB-lite"/>
    </source>
</evidence>
<dbReference type="InterPro" id="IPR004590">
    <property type="entry name" value="ssDNA_annealing_RecT"/>
</dbReference>
<feature type="region of interest" description="Disordered" evidence="1">
    <location>
        <begin position="324"/>
        <end position="344"/>
    </location>
</feature>
<gene>
    <name evidence="2" type="ORF">JANAI62_03970</name>
</gene>
<reference evidence="2 3" key="1">
    <citation type="submission" date="2021-05" db="EMBL/GenBank/DDBJ databases">
        <title>Bacteria Genome sequencing.</title>
        <authorList>
            <person name="Takabe Y."/>
            <person name="Nakajima Y."/>
            <person name="Suzuki S."/>
            <person name="Shiozaki T."/>
        </authorList>
    </citation>
    <scope>NUCLEOTIDE SEQUENCE [LARGE SCALE GENOMIC DNA]</scope>
    <source>
        <strain evidence="2 3">AI_62</strain>
    </source>
</reference>